<dbReference type="Pfam" id="PF00553">
    <property type="entry name" value="CBM_2"/>
    <property type="match status" value="1"/>
</dbReference>
<dbReference type="SMART" id="SM00637">
    <property type="entry name" value="CBD_II"/>
    <property type="match status" value="1"/>
</dbReference>
<dbReference type="InterPro" id="IPR008965">
    <property type="entry name" value="CBM2/CBM3_carb-bd_dom_sf"/>
</dbReference>
<dbReference type="Proteomes" id="UP000680866">
    <property type="component" value="Chromosome"/>
</dbReference>
<keyword evidence="4" id="KW-1185">Reference proteome</keyword>
<feature type="chain" id="PRO_5039474649" description="CBM2 domain-containing protein" evidence="1">
    <location>
        <begin position="33"/>
        <end position="139"/>
    </location>
</feature>
<keyword evidence="1" id="KW-0732">Signal</keyword>
<dbReference type="AlphaFoldDB" id="A0A810N4M1"/>
<dbReference type="SUPFAM" id="SSF49384">
    <property type="entry name" value="Carbohydrate-binding domain"/>
    <property type="match status" value="1"/>
</dbReference>
<evidence type="ECO:0000259" key="2">
    <source>
        <dbReference type="SMART" id="SM00637"/>
    </source>
</evidence>
<organism evidence="3 4">
    <name type="scientific">Polymorphospora rubra</name>
    <dbReference type="NCBI Taxonomy" id="338584"/>
    <lineage>
        <taxon>Bacteria</taxon>
        <taxon>Bacillati</taxon>
        <taxon>Actinomycetota</taxon>
        <taxon>Actinomycetes</taxon>
        <taxon>Micromonosporales</taxon>
        <taxon>Micromonosporaceae</taxon>
        <taxon>Polymorphospora</taxon>
    </lineage>
</organism>
<dbReference type="GO" id="GO:0030247">
    <property type="term" value="F:polysaccharide binding"/>
    <property type="evidence" value="ECO:0007669"/>
    <property type="project" value="InterPro"/>
</dbReference>
<dbReference type="KEGG" id="pry:Prubr_53570"/>
<dbReference type="InterPro" id="IPR001919">
    <property type="entry name" value="CBD2"/>
</dbReference>
<evidence type="ECO:0000313" key="4">
    <source>
        <dbReference type="Proteomes" id="UP000680866"/>
    </source>
</evidence>
<accession>A0A810N4M1</accession>
<gene>
    <name evidence="3" type="ORF">Prubr_53570</name>
</gene>
<reference evidence="3" key="1">
    <citation type="submission" date="2020-08" db="EMBL/GenBank/DDBJ databases">
        <title>Whole genome shotgun sequence of Polymorphospora rubra NBRC 101157.</title>
        <authorList>
            <person name="Komaki H."/>
            <person name="Tamura T."/>
        </authorList>
    </citation>
    <scope>NUCLEOTIDE SEQUENCE</scope>
    <source>
        <strain evidence="3">NBRC 101157</strain>
    </source>
</reference>
<feature type="domain" description="CBM2" evidence="2">
    <location>
        <begin position="46"/>
        <end position="135"/>
    </location>
</feature>
<dbReference type="Gene3D" id="2.60.40.290">
    <property type="match status" value="1"/>
</dbReference>
<dbReference type="EMBL" id="AP023359">
    <property type="protein sequence ID" value="BCJ68336.1"/>
    <property type="molecule type" value="Genomic_DNA"/>
</dbReference>
<dbReference type="GO" id="GO:0005975">
    <property type="term" value="P:carbohydrate metabolic process"/>
    <property type="evidence" value="ECO:0007669"/>
    <property type="project" value="InterPro"/>
</dbReference>
<evidence type="ECO:0000256" key="1">
    <source>
        <dbReference type="SAM" id="SignalP"/>
    </source>
</evidence>
<protein>
    <recommendedName>
        <fullName evidence="2">CBM2 domain-containing protein</fullName>
    </recommendedName>
</protein>
<proteinExistence type="predicted"/>
<sequence>MYIAAMGLRVRIAVLAVLGVTALLIGAAPTSAAPAAAAADEPPPVCLITTSTVAWDGGYQVEVTIKNVSSGRITWQGKLTAPPWTITGWDATFAGFGSQYTIDPPAHAPILGSNAIAEFGYVGTGNGAALPTITCKPSN</sequence>
<dbReference type="InterPro" id="IPR012291">
    <property type="entry name" value="CBM2_carb-bd_dom_sf"/>
</dbReference>
<dbReference type="GO" id="GO:0004553">
    <property type="term" value="F:hydrolase activity, hydrolyzing O-glycosyl compounds"/>
    <property type="evidence" value="ECO:0007669"/>
    <property type="project" value="InterPro"/>
</dbReference>
<name>A0A810N4M1_9ACTN</name>
<evidence type="ECO:0000313" key="3">
    <source>
        <dbReference type="EMBL" id="BCJ68336.1"/>
    </source>
</evidence>
<feature type="signal peptide" evidence="1">
    <location>
        <begin position="1"/>
        <end position="32"/>
    </location>
</feature>